<keyword evidence="3 5" id="KW-0067">ATP-binding</keyword>
<evidence type="ECO:0000313" key="5">
    <source>
        <dbReference type="EMBL" id="MFC5299107.1"/>
    </source>
</evidence>
<evidence type="ECO:0000313" key="6">
    <source>
        <dbReference type="Proteomes" id="UP001595937"/>
    </source>
</evidence>
<dbReference type="Pfam" id="PF00005">
    <property type="entry name" value="ABC_tran"/>
    <property type="match status" value="1"/>
</dbReference>
<name>A0ABW0FIK2_9MICO</name>
<evidence type="ECO:0000259" key="4">
    <source>
        <dbReference type="PROSITE" id="PS50893"/>
    </source>
</evidence>
<dbReference type="InterPro" id="IPR017871">
    <property type="entry name" value="ABC_transporter-like_CS"/>
</dbReference>
<dbReference type="Gene3D" id="3.40.50.300">
    <property type="entry name" value="P-loop containing nucleotide triphosphate hydrolases"/>
    <property type="match status" value="1"/>
</dbReference>
<evidence type="ECO:0000256" key="2">
    <source>
        <dbReference type="ARBA" id="ARBA00022741"/>
    </source>
</evidence>
<dbReference type="SUPFAM" id="SSF52540">
    <property type="entry name" value="P-loop containing nucleoside triphosphate hydrolases"/>
    <property type="match status" value="1"/>
</dbReference>
<keyword evidence="1" id="KW-0813">Transport</keyword>
<dbReference type="InterPro" id="IPR013563">
    <property type="entry name" value="Oligopep_ABC_C"/>
</dbReference>
<dbReference type="RefSeq" id="WP_343924643.1">
    <property type="nucleotide sequence ID" value="NZ_BAAAIR010000042.1"/>
</dbReference>
<proteinExistence type="predicted"/>
<dbReference type="PANTHER" id="PTHR43230">
    <property type="entry name" value="ABC-TYPE DIPEPTIDE/OLIGOPEPTIDE TRANSPORT SYSTEM, ATPASE COMPONENT"/>
    <property type="match status" value="1"/>
</dbReference>
<dbReference type="EMBL" id="JBHSLN010000086">
    <property type="protein sequence ID" value="MFC5299107.1"/>
    <property type="molecule type" value="Genomic_DNA"/>
</dbReference>
<dbReference type="Pfam" id="PF08352">
    <property type="entry name" value="oligo_HPY"/>
    <property type="match status" value="1"/>
</dbReference>
<dbReference type="Proteomes" id="UP001595937">
    <property type="component" value="Unassembled WGS sequence"/>
</dbReference>
<keyword evidence="6" id="KW-1185">Reference proteome</keyword>
<dbReference type="InterPro" id="IPR003439">
    <property type="entry name" value="ABC_transporter-like_ATP-bd"/>
</dbReference>
<dbReference type="PROSITE" id="PS50893">
    <property type="entry name" value="ABC_TRANSPORTER_2"/>
    <property type="match status" value="1"/>
</dbReference>
<sequence length="398" mass="44015">MTTTTSRTEHPRQDAEREVVLEARDVTKHFTVRGSKGSAIVRAVEGIDLELHRGEIVAMVGESGSGKTTVARLLSLYYPTTGGEILLEGKPVSHVTGRKALKYYGQVQLLFQDPFASLNALKPIRHILGRALKIHGKARGAKQVEERIHELLTRVNLTPPEQYIDKYPHELSGGQRQRIVIARALAVEPRVMLGDEPISMLDVSIRLDVLNLLKKLRDEEGLALLYITHDIASARYIADRINVMYAGQMVEGGSSEEVIHDPQHPYTRLLLDSSPDPGRGLEGDQQSLFDEVGDLGEPPSLITPPKGCRFNPRCPFAMDICNEKEPEKVEVSPGHWAKCWLHQEGRADLLKQRNIQFGVPIETAAAEAGIDTVNAEDILDRTVALEGETTADLGPFQP</sequence>
<evidence type="ECO:0000256" key="1">
    <source>
        <dbReference type="ARBA" id="ARBA00022448"/>
    </source>
</evidence>
<accession>A0ABW0FIK2</accession>
<dbReference type="GO" id="GO:0005524">
    <property type="term" value="F:ATP binding"/>
    <property type="evidence" value="ECO:0007669"/>
    <property type="project" value="UniProtKB-KW"/>
</dbReference>
<organism evidence="5 6">
    <name type="scientific">Brachybacterium tyrofermentans</name>
    <dbReference type="NCBI Taxonomy" id="47848"/>
    <lineage>
        <taxon>Bacteria</taxon>
        <taxon>Bacillati</taxon>
        <taxon>Actinomycetota</taxon>
        <taxon>Actinomycetes</taxon>
        <taxon>Micrococcales</taxon>
        <taxon>Dermabacteraceae</taxon>
        <taxon>Brachybacterium</taxon>
    </lineage>
</organism>
<feature type="domain" description="ABC transporter" evidence="4">
    <location>
        <begin position="21"/>
        <end position="271"/>
    </location>
</feature>
<reference evidence="6" key="1">
    <citation type="journal article" date="2019" name="Int. J. Syst. Evol. Microbiol.">
        <title>The Global Catalogue of Microorganisms (GCM) 10K type strain sequencing project: providing services to taxonomists for standard genome sequencing and annotation.</title>
        <authorList>
            <consortium name="The Broad Institute Genomics Platform"/>
            <consortium name="The Broad Institute Genome Sequencing Center for Infectious Disease"/>
            <person name="Wu L."/>
            <person name="Ma J."/>
        </authorList>
    </citation>
    <scope>NUCLEOTIDE SEQUENCE [LARGE SCALE GENOMIC DNA]</scope>
    <source>
        <strain evidence="6">CGMCC 1.16455</strain>
    </source>
</reference>
<dbReference type="PROSITE" id="PS00211">
    <property type="entry name" value="ABC_TRANSPORTER_1"/>
    <property type="match status" value="1"/>
</dbReference>
<evidence type="ECO:0000256" key="3">
    <source>
        <dbReference type="ARBA" id="ARBA00022840"/>
    </source>
</evidence>
<dbReference type="InterPro" id="IPR003593">
    <property type="entry name" value="AAA+_ATPase"/>
</dbReference>
<keyword evidence="2" id="KW-0547">Nucleotide-binding</keyword>
<dbReference type="PANTHER" id="PTHR43230:SF3">
    <property type="entry name" value="ABC-TYPE DIPEPTIDE_OLIGOPEPTIDE TRANSPORT SYSTEM, ATPASE COMPONENT"/>
    <property type="match status" value="1"/>
</dbReference>
<dbReference type="GeneID" id="303297841"/>
<comment type="caution">
    <text evidence="5">The sequence shown here is derived from an EMBL/GenBank/DDBJ whole genome shotgun (WGS) entry which is preliminary data.</text>
</comment>
<dbReference type="InterPro" id="IPR027417">
    <property type="entry name" value="P-loop_NTPase"/>
</dbReference>
<dbReference type="NCBIfam" id="TIGR01727">
    <property type="entry name" value="oligo_HPY"/>
    <property type="match status" value="1"/>
</dbReference>
<dbReference type="SMART" id="SM00382">
    <property type="entry name" value="AAA"/>
    <property type="match status" value="1"/>
</dbReference>
<protein>
    <submittedName>
        <fullName evidence="5">ABC transporter ATP-binding protein</fullName>
    </submittedName>
</protein>
<gene>
    <name evidence="5" type="ORF">ACFPK8_16455</name>
</gene>
<dbReference type="CDD" id="cd03257">
    <property type="entry name" value="ABC_NikE_OppD_transporters"/>
    <property type="match status" value="1"/>
</dbReference>